<evidence type="ECO:0000256" key="1">
    <source>
        <dbReference type="SAM" id="SignalP"/>
    </source>
</evidence>
<feature type="chain" id="PRO_5042845214" evidence="1">
    <location>
        <begin position="19"/>
        <end position="164"/>
    </location>
</feature>
<dbReference type="Proteomes" id="UP001328107">
    <property type="component" value="Unassembled WGS sequence"/>
</dbReference>
<comment type="caution">
    <text evidence="2">The sequence shown here is derived from an EMBL/GenBank/DDBJ whole genome shotgun (WGS) entry which is preliminary data.</text>
</comment>
<organism evidence="2 3">
    <name type="scientific">Pristionchus mayeri</name>
    <dbReference type="NCBI Taxonomy" id="1317129"/>
    <lineage>
        <taxon>Eukaryota</taxon>
        <taxon>Metazoa</taxon>
        <taxon>Ecdysozoa</taxon>
        <taxon>Nematoda</taxon>
        <taxon>Chromadorea</taxon>
        <taxon>Rhabditida</taxon>
        <taxon>Rhabditina</taxon>
        <taxon>Diplogasteromorpha</taxon>
        <taxon>Diplogasteroidea</taxon>
        <taxon>Neodiplogasteridae</taxon>
        <taxon>Pristionchus</taxon>
    </lineage>
</organism>
<protein>
    <submittedName>
        <fullName evidence="2">Uncharacterized protein</fullName>
    </submittedName>
</protein>
<accession>A0AAN5CQR0</accession>
<keyword evidence="1" id="KW-0732">Signal</keyword>
<reference evidence="3" key="1">
    <citation type="submission" date="2022-10" db="EMBL/GenBank/DDBJ databases">
        <title>Genome assembly of Pristionchus species.</title>
        <authorList>
            <person name="Yoshida K."/>
            <person name="Sommer R.J."/>
        </authorList>
    </citation>
    <scope>NUCLEOTIDE SEQUENCE [LARGE SCALE GENOMIC DNA]</scope>
    <source>
        <strain evidence="3">RS5460</strain>
    </source>
</reference>
<evidence type="ECO:0000313" key="3">
    <source>
        <dbReference type="Proteomes" id="UP001328107"/>
    </source>
</evidence>
<feature type="signal peptide" evidence="1">
    <location>
        <begin position="1"/>
        <end position="18"/>
    </location>
</feature>
<gene>
    <name evidence="2" type="ORF">PMAYCL1PPCAC_18907</name>
</gene>
<proteinExistence type="predicted"/>
<keyword evidence="3" id="KW-1185">Reference proteome</keyword>
<evidence type="ECO:0000313" key="2">
    <source>
        <dbReference type="EMBL" id="GMR48712.1"/>
    </source>
</evidence>
<dbReference type="EMBL" id="BTRK01000004">
    <property type="protein sequence ID" value="GMR48712.1"/>
    <property type="molecule type" value="Genomic_DNA"/>
</dbReference>
<dbReference type="AlphaFoldDB" id="A0AAN5CQR0"/>
<name>A0AAN5CQR0_9BILA</name>
<sequence>MHLRLLLGISLLFVVLHCSDDTPKCYKGRELNSLLSKPCDSLKDVDKVLCETGTCLDLGRSLPPDALFCCCSHKHPYLDMKLFLVLSVLISTATALHCFQGTLLVGSYNKLPPKDCGNIDHCINGTIENEDGGLFMAACTQLNITSYGSDTFKIVDCAQANLIS</sequence>